<comment type="caution">
    <text evidence="1">The sequence shown here is derived from an EMBL/GenBank/DDBJ whole genome shotgun (WGS) entry which is preliminary data.</text>
</comment>
<accession>A0A392TXQ6</accession>
<dbReference type="EMBL" id="LXQA010659718">
    <property type="protein sequence ID" value="MCI64615.1"/>
    <property type="molecule type" value="Genomic_DNA"/>
</dbReference>
<keyword evidence="2" id="KW-1185">Reference proteome</keyword>
<reference evidence="1 2" key="1">
    <citation type="journal article" date="2018" name="Front. Plant Sci.">
        <title>Red Clover (Trifolium pratense) and Zigzag Clover (T. medium) - A Picture of Genomic Similarities and Differences.</title>
        <authorList>
            <person name="Dluhosova J."/>
            <person name="Istvanek J."/>
            <person name="Nedelnik J."/>
            <person name="Repkova J."/>
        </authorList>
    </citation>
    <scope>NUCLEOTIDE SEQUENCE [LARGE SCALE GENOMIC DNA]</scope>
    <source>
        <strain evidence="2">cv. 10/8</strain>
        <tissue evidence="1">Leaf</tissue>
    </source>
</reference>
<proteinExistence type="predicted"/>
<dbReference type="Proteomes" id="UP000265520">
    <property type="component" value="Unassembled WGS sequence"/>
</dbReference>
<sequence length="30" mass="3628">IRNNRARHNSECFIDRFCNHASNNPLERNE</sequence>
<protein>
    <submittedName>
        <fullName evidence="1">Uncharacterized protein</fullName>
    </submittedName>
</protein>
<feature type="non-terminal residue" evidence="1">
    <location>
        <position position="1"/>
    </location>
</feature>
<organism evidence="1 2">
    <name type="scientific">Trifolium medium</name>
    <dbReference type="NCBI Taxonomy" id="97028"/>
    <lineage>
        <taxon>Eukaryota</taxon>
        <taxon>Viridiplantae</taxon>
        <taxon>Streptophyta</taxon>
        <taxon>Embryophyta</taxon>
        <taxon>Tracheophyta</taxon>
        <taxon>Spermatophyta</taxon>
        <taxon>Magnoliopsida</taxon>
        <taxon>eudicotyledons</taxon>
        <taxon>Gunneridae</taxon>
        <taxon>Pentapetalae</taxon>
        <taxon>rosids</taxon>
        <taxon>fabids</taxon>
        <taxon>Fabales</taxon>
        <taxon>Fabaceae</taxon>
        <taxon>Papilionoideae</taxon>
        <taxon>50 kb inversion clade</taxon>
        <taxon>NPAAA clade</taxon>
        <taxon>Hologalegina</taxon>
        <taxon>IRL clade</taxon>
        <taxon>Trifolieae</taxon>
        <taxon>Trifolium</taxon>
    </lineage>
</organism>
<dbReference type="AlphaFoldDB" id="A0A392TXQ6"/>
<evidence type="ECO:0000313" key="1">
    <source>
        <dbReference type="EMBL" id="MCI64615.1"/>
    </source>
</evidence>
<evidence type="ECO:0000313" key="2">
    <source>
        <dbReference type="Proteomes" id="UP000265520"/>
    </source>
</evidence>
<name>A0A392TXQ6_9FABA</name>